<comment type="caution">
    <text evidence="1">The sequence shown here is derived from an EMBL/GenBank/DDBJ whole genome shotgun (WGS) entry which is preliminary data.</text>
</comment>
<accession>A0ABR8LVG9</accession>
<name>A0ABR8LVG9_9FLAO</name>
<sequence>MKRITFVLIGMVAIVAYLATTTSKFETKVAHTDKVTIKKHQTKFIYD</sequence>
<proteinExistence type="predicted"/>
<gene>
    <name evidence="1" type="ORF">IEG06_12010</name>
</gene>
<keyword evidence="2" id="KW-1185">Reference proteome</keyword>
<evidence type="ECO:0000313" key="2">
    <source>
        <dbReference type="Proteomes" id="UP000627521"/>
    </source>
</evidence>
<reference evidence="1 2" key="1">
    <citation type="submission" date="2020-09" db="EMBL/GenBank/DDBJ databases">
        <title>Bacillus nautilus sp. nov., Chryseoglobus crepusculi sp. nov, and Psychrobacter noctis sp. nov., isolated from deep-sea sponges from the equatorial Atlantic.</title>
        <authorList>
            <person name="Stennett H.L."/>
            <person name="Williams S.E."/>
        </authorList>
    </citation>
    <scope>NUCLEOTIDE SEQUENCE [LARGE SCALE GENOMIC DNA]</scope>
    <source>
        <strain evidence="1 2">28M-24</strain>
    </source>
</reference>
<dbReference type="RefSeq" id="WP_157243273.1">
    <property type="nucleotide sequence ID" value="NZ_CAXBHU010000005.1"/>
</dbReference>
<evidence type="ECO:0000313" key="1">
    <source>
        <dbReference type="EMBL" id="MBD3864178.1"/>
    </source>
</evidence>
<dbReference type="Proteomes" id="UP000627521">
    <property type="component" value="Unassembled WGS sequence"/>
</dbReference>
<protein>
    <submittedName>
        <fullName evidence="1">Uncharacterized protein</fullName>
    </submittedName>
</protein>
<organism evidence="1 2">
    <name type="scientific">Olleya marilimosa</name>
    <dbReference type="NCBI Taxonomy" id="272164"/>
    <lineage>
        <taxon>Bacteria</taxon>
        <taxon>Pseudomonadati</taxon>
        <taxon>Bacteroidota</taxon>
        <taxon>Flavobacteriia</taxon>
        <taxon>Flavobacteriales</taxon>
        <taxon>Flavobacteriaceae</taxon>
    </lineage>
</organism>
<dbReference type="EMBL" id="JACXXH010000006">
    <property type="protein sequence ID" value="MBD3864178.1"/>
    <property type="molecule type" value="Genomic_DNA"/>
</dbReference>